<reference evidence="7" key="1">
    <citation type="journal article" date="2011" name="PLoS Biol.">
        <title>Gene gain and loss during evolution of obligate parasitism in the white rust pathogen of Arabidopsis thaliana.</title>
        <authorList>
            <person name="Kemen E."/>
            <person name="Gardiner A."/>
            <person name="Schultz-Larsen T."/>
            <person name="Kemen A.C."/>
            <person name="Balmuth A.L."/>
            <person name="Robert-Seilaniantz A."/>
            <person name="Bailey K."/>
            <person name="Holub E."/>
            <person name="Studholme D.J."/>
            <person name="Maclean D."/>
            <person name="Jones J.D."/>
        </authorList>
    </citation>
    <scope>NUCLEOTIDE SEQUENCE</scope>
</reference>
<evidence type="ECO:0000256" key="1">
    <source>
        <dbReference type="ARBA" id="ARBA00012486"/>
    </source>
</evidence>
<dbReference type="SMART" id="SM00212">
    <property type="entry name" value="UBCc"/>
    <property type="match status" value="1"/>
</dbReference>
<dbReference type="Pfam" id="PF00179">
    <property type="entry name" value="UQ_con"/>
    <property type="match status" value="1"/>
</dbReference>
<gene>
    <name evidence="7" type="primary">AlNc14C22G2255</name>
    <name evidence="7" type="ORF">ALNC14_026240</name>
</gene>
<reference evidence="7" key="2">
    <citation type="submission" date="2011-02" db="EMBL/GenBank/DDBJ databases">
        <authorList>
            <person name="MacLean D."/>
        </authorList>
    </citation>
    <scope>NUCLEOTIDE SEQUENCE</scope>
</reference>
<dbReference type="EMBL" id="FR824067">
    <property type="protein sequence ID" value="CCA16481.1"/>
    <property type="molecule type" value="Genomic_DNA"/>
</dbReference>
<evidence type="ECO:0000256" key="5">
    <source>
        <dbReference type="ARBA" id="ARBA00022840"/>
    </source>
</evidence>
<proteinExistence type="predicted"/>
<feature type="domain" description="UBC core" evidence="6">
    <location>
        <begin position="1"/>
        <end position="147"/>
    </location>
</feature>
<dbReference type="GO" id="GO:0005524">
    <property type="term" value="F:ATP binding"/>
    <property type="evidence" value="ECO:0007669"/>
    <property type="project" value="UniProtKB-KW"/>
</dbReference>
<evidence type="ECO:0000259" key="6">
    <source>
        <dbReference type="PROSITE" id="PS50127"/>
    </source>
</evidence>
<evidence type="ECO:0000256" key="2">
    <source>
        <dbReference type="ARBA" id="ARBA00022679"/>
    </source>
</evidence>
<evidence type="ECO:0000313" key="7">
    <source>
        <dbReference type="EMBL" id="CCA16481.1"/>
    </source>
</evidence>
<dbReference type="AlphaFoldDB" id="F0W5U0"/>
<organism evidence="7">
    <name type="scientific">Albugo laibachii Nc14</name>
    <dbReference type="NCBI Taxonomy" id="890382"/>
    <lineage>
        <taxon>Eukaryota</taxon>
        <taxon>Sar</taxon>
        <taxon>Stramenopiles</taxon>
        <taxon>Oomycota</taxon>
        <taxon>Peronosporomycetes</taxon>
        <taxon>Albuginales</taxon>
        <taxon>Albuginaceae</taxon>
        <taxon>Albugo</taxon>
    </lineage>
</organism>
<dbReference type="EC" id="2.3.2.23" evidence="1"/>
<dbReference type="Gene3D" id="3.10.110.10">
    <property type="entry name" value="Ubiquitin Conjugating Enzyme"/>
    <property type="match status" value="1"/>
</dbReference>
<dbReference type="InterPro" id="IPR000608">
    <property type="entry name" value="UBC"/>
</dbReference>
<dbReference type="FunFam" id="3.10.110.10:FF:000060">
    <property type="entry name" value="Ubiquitin conjugating enzyme (UbcB)"/>
    <property type="match status" value="1"/>
</dbReference>
<keyword evidence="4" id="KW-0833">Ubl conjugation pathway</keyword>
<keyword evidence="3" id="KW-0547">Nucleotide-binding</keyword>
<protein>
    <recommendedName>
        <fullName evidence="1">E2 ubiquitin-conjugating enzyme</fullName>
        <ecNumber evidence="1">2.3.2.23</ecNumber>
    </recommendedName>
</protein>
<accession>F0W5U0</accession>
<dbReference type="InterPro" id="IPR016135">
    <property type="entry name" value="UBQ-conjugating_enzyme/RWD"/>
</dbReference>
<evidence type="ECO:0000256" key="3">
    <source>
        <dbReference type="ARBA" id="ARBA00022741"/>
    </source>
</evidence>
<evidence type="ECO:0000256" key="4">
    <source>
        <dbReference type="ARBA" id="ARBA00022786"/>
    </source>
</evidence>
<name>F0W5U0_9STRA</name>
<dbReference type="HOGENOM" id="CLU_030988_13_3_1"/>
<dbReference type="PANTHER" id="PTHR24068">
    <property type="entry name" value="UBIQUITIN-CONJUGATING ENZYME E2"/>
    <property type="match status" value="1"/>
</dbReference>
<keyword evidence="2" id="KW-0808">Transferase</keyword>
<dbReference type="GO" id="GO:0061631">
    <property type="term" value="F:ubiquitin conjugating enzyme activity"/>
    <property type="evidence" value="ECO:0007669"/>
    <property type="project" value="UniProtKB-EC"/>
</dbReference>
<sequence>MARRLKKELLEFDSSPPDWCTVSAVDDNLMHWNAMVIGPQNTPYAGGAFSIDIMFSNEYPFKAPKLRFLTRVYHPNIKTQTGEICADIINENWSPTLNVLYCLTAIMQILEHPNTDNPLEPEIAKLLQDKRQEFETTAQEWTKQYAS</sequence>
<dbReference type="PROSITE" id="PS50127">
    <property type="entry name" value="UBC_2"/>
    <property type="match status" value="1"/>
</dbReference>
<dbReference type="SUPFAM" id="SSF54495">
    <property type="entry name" value="UBC-like"/>
    <property type="match status" value="1"/>
</dbReference>
<keyword evidence="5" id="KW-0067">ATP-binding</keyword>